<dbReference type="AlphaFoldDB" id="A0A5B8LP44"/>
<feature type="transmembrane region" description="Helical" evidence="1">
    <location>
        <begin position="43"/>
        <end position="61"/>
    </location>
</feature>
<proteinExistence type="predicted"/>
<reference evidence="2 3" key="1">
    <citation type="submission" date="2019-07" db="EMBL/GenBank/DDBJ databases">
        <title>Full genome sequence of Sphingomonas sp. 4R-6-7(HKS19).</title>
        <authorList>
            <person name="Im W.-T."/>
        </authorList>
    </citation>
    <scope>NUCLEOTIDE SEQUENCE [LARGE SCALE GENOMIC DNA]</scope>
    <source>
        <strain evidence="2 3">HKS19</strain>
    </source>
</reference>
<evidence type="ECO:0000313" key="3">
    <source>
        <dbReference type="Proteomes" id="UP000315673"/>
    </source>
</evidence>
<dbReference type="OrthoDB" id="7408369at2"/>
<keyword evidence="1" id="KW-0472">Membrane</keyword>
<feature type="transmembrane region" description="Helical" evidence="1">
    <location>
        <begin position="70"/>
        <end position="91"/>
    </location>
</feature>
<gene>
    <name evidence="2" type="ORF">FPZ24_16525</name>
</gene>
<accession>A0A5B8LP44</accession>
<keyword evidence="1" id="KW-0812">Transmembrane</keyword>
<dbReference type="EMBL" id="CP042306">
    <property type="protein sequence ID" value="QDZ08880.1"/>
    <property type="molecule type" value="Genomic_DNA"/>
</dbReference>
<evidence type="ECO:0000256" key="1">
    <source>
        <dbReference type="SAM" id="Phobius"/>
    </source>
</evidence>
<dbReference type="RefSeq" id="WP_146573859.1">
    <property type="nucleotide sequence ID" value="NZ_CP042306.1"/>
</dbReference>
<keyword evidence="3" id="KW-1185">Reference proteome</keyword>
<evidence type="ECO:0000313" key="2">
    <source>
        <dbReference type="EMBL" id="QDZ08880.1"/>
    </source>
</evidence>
<dbReference type="Proteomes" id="UP000315673">
    <property type="component" value="Chromosome"/>
</dbReference>
<protein>
    <submittedName>
        <fullName evidence="2">Uncharacterized protein</fullName>
    </submittedName>
</protein>
<feature type="transmembrane region" description="Helical" evidence="1">
    <location>
        <begin position="97"/>
        <end position="117"/>
    </location>
</feature>
<name>A0A5B8LP44_9SPHN</name>
<organism evidence="2 3">
    <name type="scientific">Sphingomonas panacisoli</name>
    <dbReference type="NCBI Taxonomy" id="1813879"/>
    <lineage>
        <taxon>Bacteria</taxon>
        <taxon>Pseudomonadati</taxon>
        <taxon>Pseudomonadota</taxon>
        <taxon>Alphaproteobacteria</taxon>
        <taxon>Sphingomonadales</taxon>
        <taxon>Sphingomonadaceae</taxon>
        <taxon>Sphingomonas</taxon>
    </lineage>
</organism>
<keyword evidence="1" id="KW-1133">Transmembrane helix</keyword>
<feature type="transmembrane region" description="Helical" evidence="1">
    <location>
        <begin position="7"/>
        <end position="27"/>
    </location>
</feature>
<sequence length="124" mass="13920">MTARHATWLFRGAAIYGLILLLPMYFLEKTVAAPDPAFAHPEYYYGFVGAAVAWQLVYWVIGGDPLRYRAFMPLGVVAKLGFWIPTAFLWLNGRTPTSTFMLTNGDLILGIAFFLAWRSLKTPA</sequence>
<dbReference type="KEGG" id="spai:FPZ24_16525"/>